<dbReference type="InterPro" id="IPR027417">
    <property type="entry name" value="P-loop_NTPase"/>
</dbReference>
<keyword evidence="7" id="KW-0819">tRNA processing</keyword>
<feature type="compositionally biased region" description="Polar residues" evidence="9">
    <location>
        <begin position="10"/>
        <end position="28"/>
    </location>
</feature>
<evidence type="ECO:0000256" key="2">
    <source>
        <dbReference type="ARBA" id="ARBA00004496"/>
    </source>
</evidence>
<keyword evidence="8" id="KW-0539">Nucleus</keyword>
<accession>A0A835BTG1</accession>
<dbReference type="PANTHER" id="PTHR12896:SF1">
    <property type="entry name" value="ELONGATOR COMPLEX PROTEIN 4"/>
    <property type="match status" value="1"/>
</dbReference>
<name>A0A835BTG1_9POAL</name>
<keyword evidence="6" id="KW-0963">Cytoplasm</keyword>
<comment type="similarity">
    <text evidence="4">Belongs to the ELP4 family.</text>
</comment>
<gene>
    <name evidence="10" type="ORF">HU200_029637</name>
</gene>
<dbReference type="Gene3D" id="3.40.50.300">
    <property type="entry name" value="P-loop containing nucleotide triphosphate hydrolases"/>
    <property type="match status" value="1"/>
</dbReference>
<reference evidence="10" key="1">
    <citation type="submission" date="2020-07" db="EMBL/GenBank/DDBJ databases">
        <title>Genome sequence and genetic diversity analysis of an under-domesticated orphan crop, white fonio (Digitaria exilis).</title>
        <authorList>
            <person name="Bennetzen J.L."/>
            <person name="Chen S."/>
            <person name="Ma X."/>
            <person name="Wang X."/>
            <person name="Yssel A.E.J."/>
            <person name="Chaluvadi S.R."/>
            <person name="Johnson M."/>
            <person name="Gangashetty P."/>
            <person name="Hamidou F."/>
            <person name="Sanogo M.D."/>
            <person name="Zwaenepoel A."/>
            <person name="Wallace J."/>
            <person name="Van De Peer Y."/>
            <person name="Van Deynze A."/>
        </authorList>
    </citation>
    <scope>NUCLEOTIDE SEQUENCE</scope>
    <source>
        <tissue evidence="10">Leaves</tissue>
    </source>
</reference>
<dbReference type="GO" id="GO:0005737">
    <property type="term" value="C:cytoplasm"/>
    <property type="evidence" value="ECO:0007669"/>
    <property type="project" value="UniProtKB-SubCell"/>
</dbReference>
<protein>
    <recommendedName>
        <fullName evidence="5">Elongator complex protein 4</fullName>
    </recommendedName>
</protein>
<dbReference type="GO" id="GO:0008023">
    <property type="term" value="C:transcription elongation factor complex"/>
    <property type="evidence" value="ECO:0007669"/>
    <property type="project" value="TreeGrafter"/>
</dbReference>
<proteinExistence type="inferred from homology"/>
<feature type="region of interest" description="Disordered" evidence="9">
    <location>
        <begin position="328"/>
        <end position="354"/>
    </location>
</feature>
<dbReference type="GO" id="GO:0033588">
    <property type="term" value="C:elongator holoenzyme complex"/>
    <property type="evidence" value="ECO:0007669"/>
    <property type="project" value="InterPro"/>
</dbReference>
<evidence type="ECO:0000256" key="4">
    <source>
        <dbReference type="ARBA" id="ARBA00007573"/>
    </source>
</evidence>
<evidence type="ECO:0000256" key="6">
    <source>
        <dbReference type="ARBA" id="ARBA00022490"/>
    </source>
</evidence>
<keyword evidence="11" id="KW-1185">Reference proteome</keyword>
<evidence type="ECO:0000256" key="1">
    <source>
        <dbReference type="ARBA" id="ARBA00004123"/>
    </source>
</evidence>
<comment type="pathway">
    <text evidence="3">tRNA modification; 5-methoxycarbonylmethyl-2-thiouridine-tRNA biosynthesis.</text>
</comment>
<dbReference type="AlphaFoldDB" id="A0A835BTG1"/>
<dbReference type="Proteomes" id="UP000636709">
    <property type="component" value="Unassembled WGS sequence"/>
</dbReference>
<evidence type="ECO:0000256" key="9">
    <source>
        <dbReference type="SAM" id="MobiDB-lite"/>
    </source>
</evidence>
<comment type="caution">
    <text evidence="10">The sequence shown here is derived from an EMBL/GenBank/DDBJ whole genome shotgun (WGS) entry which is preliminary data.</text>
</comment>
<feature type="region of interest" description="Disordered" evidence="9">
    <location>
        <begin position="1"/>
        <end position="29"/>
    </location>
</feature>
<evidence type="ECO:0000313" key="10">
    <source>
        <dbReference type="EMBL" id="KAF8709919.1"/>
    </source>
</evidence>
<evidence type="ECO:0000256" key="7">
    <source>
        <dbReference type="ARBA" id="ARBA00022694"/>
    </source>
</evidence>
<organism evidence="10 11">
    <name type="scientific">Digitaria exilis</name>
    <dbReference type="NCBI Taxonomy" id="1010633"/>
    <lineage>
        <taxon>Eukaryota</taxon>
        <taxon>Viridiplantae</taxon>
        <taxon>Streptophyta</taxon>
        <taxon>Embryophyta</taxon>
        <taxon>Tracheophyta</taxon>
        <taxon>Spermatophyta</taxon>
        <taxon>Magnoliopsida</taxon>
        <taxon>Liliopsida</taxon>
        <taxon>Poales</taxon>
        <taxon>Poaceae</taxon>
        <taxon>PACMAD clade</taxon>
        <taxon>Panicoideae</taxon>
        <taxon>Panicodae</taxon>
        <taxon>Paniceae</taxon>
        <taxon>Anthephorinae</taxon>
        <taxon>Digitaria</taxon>
    </lineage>
</organism>
<evidence type="ECO:0000313" key="11">
    <source>
        <dbReference type="Proteomes" id="UP000636709"/>
    </source>
</evidence>
<evidence type="ECO:0000256" key="8">
    <source>
        <dbReference type="ARBA" id="ARBA00023242"/>
    </source>
</evidence>
<evidence type="ECO:0000256" key="3">
    <source>
        <dbReference type="ARBA" id="ARBA00005043"/>
    </source>
</evidence>
<dbReference type="PANTHER" id="PTHR12896">
    <property type="entry name" value="PAX6 NEIGHBOR PROTEIN PAXNEB"/>
    <property type="match status" value="1"/>
</dbReference>
<evidence type="ECO:0000256" key="5">
    <source>
        <dbReference type="ARBA" id="ARBA00020265"/>
    </source>
</evidence>
<dbReference type="InterPro" id="IPR008728">
    <property type="entry name" value="Elongator_complex_protein_4"/>
</dbReference>
<dbReference type="GO" id="GO:0002098">
    <property type="term" value="P:tRNA wobble uridine modification"/>
    <property type="evidence" value="ECO:0007669"/>
    <property type="project" value="InterPro"/>
</dbReference>
<dbReference type="Pfam" id="PF05625">
    <property type="entry name" value="PAXNEB"/>
    <property type="match status" value="2"/>
</dbReference>
<dbReference type="OrthoDB" id="289162at2759"/>
<sequence length="354" mass="38220">MAAAARGQTLGRSSFSRATSNPVASSSGAAGVKLGPNGAAFVSSGIPDLDKILGGGFLLGSVVMIMEDADAPHHLLLLRCFMAQGVMHKQPLLFAGPLKEPRLFLGTLPAPVSSSKEDGRHRLMGVGSSGDGRGSDEGLRIAWQYKKYFGDEKTSRAEHRVVLLLKLSFIVILQDVRDKSDSFSIAADNKQEFSNDFDLRKPLERHLLNGQNTECVSTQDADSLRDLQDHCSAFISRLPGQALPLKLCVLITISVLYVVRPFNCQLLVTDEDKDLAKLLTGYQDMVGFLHVHKVAQTNSQVPVILEASTLSLKLRKRRSLMLERLNQAPVDGSSGPSSAASGSCSSSQVSQLDF</sequence>
<comment type="subcellular location">
    <subcellularLocation>
        <location evidence="2">Cytoplasm</location>
    </subcellularLocation>
    <subcellularLocation>
        <location evidence="1">Nucleus</location>
    </subcellularLocation>
</comment>
<dbReference type="EMBL" id="JACEFO010001754">
    <property type="protein sequence ID" value="KAF8709919.1"/>
    <property type="molecule type" value="Genomic_DNA"/>
</dbReference>
<dbReference type="UniPathway" id="UPA00988"/>
<feature type="compositionally biased region" description="Low complexity" evidence="9">
    <location>
        <begin position="332"/>
        <end position="347"/>
    </location>
</feature>